<evidence type="ECO:0000313" key="1">
    <source>
        <dbReference type="EMBL" id="JAH87556.1"/>
    </source>
</evidence>
<dbReference type="EMBL" id="GBXM01021021">
    <property type="protein sequence ID" value="JAH87556.1"/>
    <property type="molecule type" value="Transcribed_RNA"/>
</dbReference>
<reference evidence="1" key="2">
    <citation type="journal article" date="2015" name="Fish Shellfish Immunol.">
        <title>Early steps in the European eel (Anguilla anguilla)-Vibrio vulnificus interaction in the gills: Role of the RtxA13 toxin.</title>
        <authorList>
            <person name="Callol A."/>
            <person name="Pajuelo D."/>
            <person name="Ebbesson L."/>
            <person name="Teles M."/>
            <person name="MacKenzie S."/>
            <person name="Amaro C."/>
        </authorList>
    </citation>
    <scope>NUCLEOTIDE SEQUENCE</scope>
</reference>
<accession>A0A0E9WB78</accession>
<protein>
    <submittedName>
        <fullName evidence="1">Uncharacterized protein</fullName>
    </submittedName>
</protein>
<reference evidence="1" key="1">
    <citation type="submission" date="2014-11" db="EMBL/GenBank/DDBJ databases">
        <authorList>
            <person name="Amaro Gonzalez C."/>
        </authorList>
    </citation>
    <scope>NUCLEOTIDE SEQUENCE</scope>
</reference>
<sequence>MHNYLGENHSFLHNQSSGKAEGIILTDVSLCDAPLGTSAADSASRNTFVAFSLAYRMIKGELAGSAAINKAFNAGRVKVDTPSTPTHRGTPAITSPAMEFISISLFKSAERTHVRFKAGGPHEEDIRSHTVLSP</sequence>
<name>A0A0E9WB78_ANGAN</name>
<proteinExistence type="predicted"/>
<dbReference type="AlphaFoldDB" id="A0A0E9WB78"/>
<organism evidence="1">
    <name type="scientific">Anguilla anguilla</name>
    <name type="common">European freshwater eel</name>
    <name type="synonym">Muraena anguilla</name>
    <dbReference type="NCBI Taxonomy" id="7936"/>
    <lineage>
        <taxon>Eukaryota</taxon>
        <taxon>Metazoa</taxon>
        <taxon>Chordata</taxon>
        <taxon>Craniata</taxon>
        <taxon>Vertebrata</taxon>
        <taxon>Euteleostomi</taxon>
        <taxon>Actinopterygii</taxon>
        <taxon>Neopterygii</taxon>
        <taxon>Teleostei</taxon>
        <taxon>Anguilliformes</taxon>
        <taxon>Anguillidae</taxon>
        <taxon>Anguilla</taxon>
    </lineage>
</organism>